<sequence length="241" mass="28438">MSLTNLSSTSYYFEKMKEPKPRSTSLDDLQHFGLPTSPNIKKDQTFTILESNFDYNKNIISQYPWQYKSKTIEMKSISLEPTLNEVIIFLSVQNLAFEKLLEVKYSFDNWNSISFTEGIFCNQINNNFDEFKCIIKMPSSNEKIFKTNLDFCCKYEVKGLTYYDNNDYNNFRIKIQTTQKSAKFDASVKLPEKIKELTLSLNHMKNEVKFLKNENDTLKNELEKEKHLIRMVMLKIAQKLK</sequence>
<keyword evidence="1" id="KW-0175">Coiled coil</keyword>
<dbReference type="InterPro" id="IPR038175">
    <property type="entry name" value="CBM21_dom_sf"/>
</dbReference>
<evidence type="ECO:0000313" key="3">
    <source>
        <dbReference type="EMBL" id="OBA27302.1"/>
    </source>
</evidence>
<name>A0A1B7TEX4_9ASCO</name>
<dbReference type="GO" id="GO:2001069">
    <property type="term" value="F:glycogen binding"/>
    <property type="evidence" value="ECO:0007669"/>
    <property type="project" value="TreeGrafter"/>
</dbReference>
<dbReference type="GO" id="GO:0000164">
    <property type="term" value="C:protein phosphatase type 1 complex"/>
    <property type="evidence" value="ECO:0007669"/>
    <property type="project" value="TreeGrafter"/>
</dbReference>
<dbReference type="PROSITE" id="PS51159">
    <property type="entry name" value="CBM21"/>
    <property type="match status" value="1"/>
</dbReference>
<dbReference type="OrthoDB" id="1881at2759"/>
<dbReference type="Pfam" id="PF03370">
    <property type="entry name" value="CBM_21"/>
    <property type="match status" value="1"/>
</dbReference>
<dbReference type="AlphaFoldDB" id="A0A1B7TEX4"/>
<evidence type="ECO:0000259" key="2">
    <source>
        <dbReference type="PROSITE" id="PS51159"/>
    </source>
</evidence>
<dbReference type="GO" id="GO:0008157">
    <property type="term" value="F:protein phosphatase 1 binding"/>
    <property type="evidence" value="ECO:0007669"/>
    <property type="project" value="TreeGrafter"/>
</dbReference>
<proteinExistence type="predicted"/>
<dbReference type="GO" id="GO:0005979">
    <property type="term" value="P:regulation of glycogen biosynthetic process"/>
    <property type="evidence" value="ECO:0007669"/>
    <property type="project" value="TreeGrafter"/>
</dbReference>
<dbReference type="Proteomes" id="UP000092321">
    <property type="component" value="Unassembled WGS sequence"/>
</dbReference>
<dbReference type="InterPro" id="IPR050782">
    <property type="entry name" value="PP1_regulatory_subunit_3"/>
</dbReference>
<dbReference type="Gene3D" id="2.60.40.2440">
    <property type="entry name" value="Carbohydrate binding type-21 domain"/>
    <property type="match status" value="1"/>
</dbReference>
<reference evidence="4" key="1">
    <citation type="journal article" date="2016" name="Proc. Natl. Acad. Sci. U.S.A.">
        <title>Comparative genomics of biotechnologically important yeasts.</title>
        <authorList>
            <person name="Riley R."/>
            <person name="Haridas S."/>
            <person name="Wolfe K.H."/>
            <person name="Lopes M.R."/>
            <person name="Hittinger C.T."/>
            <person name="Goeker M."/>
            <person name="Salamov A.A."/>
            <person name="Wisecaver J.H."/>
            <person name="Long T.M."/>
            <person name="Calvey C.H."/>
            <person name="Aerts A.L."/>
            <person name="Barry K.W."/>
            <person name="Choi C."/>
            <person name="Clum A."/>
            <person name="Coughlan A.Y."/>
            <person name="Deshpande S."/>
            <person name="Douglass A.P."/>
            <person name="Hanson S.J."/>
            <person name="Klenk H.-P."/>
            <person name="LaButti K.M."/>
            <person name="Lapidus A."/>
            <person name="Lindquist E.A."/>
            <person name="Lipzen A.M."/>
            <person name="Meier-Kolthoff J.P."/>
            <person name="Ohm R.A."/>
            <person name="Otillar R.P."/>
            <person name="Pangilinan J.L."/>
            <person name="Peng Y."/>
            <person name="Rokas A."/>
            <person name="Rosa C.A."/>
            <person name="Scheuner C."/>
            <person name="Sibirny A.A."/>
            <person name="Slot J.C."/>
            <person name="Stielow J.B."/>
            <person name="Sun H."/>
            <person name="Kurtzman C.P."/>
            <person name="Blackwell M."/>
            <person name="Grigoriev I.V."/>
            <person name="Jeffries T.W."/>
        </authorList>
    </citation>
    <scope>NUCLEOTIDE SEQUENCE [LARGE SCALE GENOMIC DNA]</scope>
    <source>
        <strain evidence="4">NRRL Y-1626</strain>
    </source>
</reference>
<evidence type="ECO:0000256" key="1">
    <source>
        <dbReference type="SAM" id="Coils"/>
    </source>
</evidence>
<feature type="domain" description="CBM21" evidence="2">
    <location>
        <begin position="66"/>
        <end position="174"/>
    </location>
</feature>
<evidence type="ECO:0000313" key="4">
    <source>
        <dbReference type="Proteomes" id="UP000092321"/>
    </source>
</evidence>
<accession>A0A1B7TEX4</accession>
<protein>
    <recommendedName>
        <fullName evidence="2">CBM21 domain-containing protein</fullName>
    </recommendedName>
</protein>
<gene>
    <name evidence="3" type="ORF">HANVADRAFT_62036</name>
</gene>
<feature type="coiled-coil region" evidence="1">
    <location>
        <begin position="194"/>
        <end position="228"/>
    </location>
</feature>
<dbReference type="PANTHER" id="PTHR12307:SF51">
    <property type="entry name" value="SERINE_THREONINE-PROTEIN PHOSPHATASE 1 REGULATORY SUBUNIT GAC1-RELATED"/>
    <property type="match status" value="1"/>
</dbReference>
<comment type="caution">
    <text evidence="3">The sequence shown here is derived from an EMBL/GenBank/DDBJ whole genome shotgun (WGS) entry which is preliminary data.</text>
</comment>
<dbReference type="EMBL" id="LXPE01000009">
    <property type="protein sequence ID" value="OBA27302.1"/>
    <property type="molecule type" value="Genomic_DNA"/>
</dbReference>
<organism evidence="3 4">
    <name type="scientific">Hanseniaspora valbyensis NRRL Y-1626</name>
    <dbReference type="NCBI Taxonomy" id="766949"/>
    <lineage>
        <taxon>Eukaryota</taxon>
        <taxon>Fungi</taxon>
        <taxon>Dikarya</taxon>
        <taxon>Ascomycota</taxon>
        <taxon>Saccharomycotina</taxon>
        <taxon>Saccharomycetes</taxon>
        <taxon>Saccharomycodales</taxon>
        <taxon>Saccharomycodaceae</taxon>
        <taxon>Hanseniaspora</taxon>
    </lineage>
</organism>
<keyword evidence="4" id="KW-1185">Reference proteome</keyword>
<dbReference type="InterPro" id="IPR005036">
    <property type="entry name" value="CBM21_dom"/>
</dbReference>
<dbReference type="PANTHER" id="PTHR12307">
    <property type="entry name" value="PROTEIN PHOSPHATASE 1 REGULATORY SUBUNIT"/>
    <property type="match status" value="1"/>
</dbReference>